<accession>A0A062V4R4</accession>
<dbReference type="RefSeq" id="WP_048090455.1">
    <property type="nucleotide sequence ID" value="NZ_JMIY01000003.1"/>
</dbReference>
<comment type="caution">
    <text evidence="1">The sequence shown here is derived from an EMBL/GenBank/DDBJ whole genome shotgun (WGS) entry which is preliminary data.</text>
</comment>
<dbReference type="Proteomes" id="UP000027153">
    <property type="component" value="Unassembled WGS sequence"/>
</dbReference>
<dbReference type="EMBL" id="JMIY01000003">
    <property type="protein sequence ID" value="KCZ72322.1"/>
    <property type="molecule type" value="Genomic_DNA"/>
</dbReference>
<sequence>MSNNKFSDFIKNELKYCEKYLHDKDAYDKFPEKIENGILDCYEKLATIYAYSGDKKKSTKMFHHLTIFGYRLYTSRFATLSEEGKKKPRLLIQQGMWQLREGIAFNLSKTDPQKARQLFEWAAESCLLSEDFIAAAIKYGNFDDIAAGHLWRGYALLNLSKYEEAHELLTQVILYLNKYKKSGVEMWRKVEYALPKALVPLCEYKLNPTQENLPKAKAGIEEYIKSLRANKDKLEGYLYYFHLKETFADVYTAEKAPELAKVPSKIKKPAKKLEFPPTEYDTKGSVMIFDREGSGSLEAFGTQNEFEAYVEKVKTLGNFPVLSSLMELYATEGLQEPEPLIEECERLLSRPNVEPEMKEKTKLILTVAKDALEAGSTVMLYFDPEV</sequence>
<evidence type="ECO:0000313" key="1">
    <source>
        <dbReference type="EMBL" id="KCZ72322.1"/>
    </source>
</evidence>
<proteinExistence type="predicted"/>
<keyword evidence="2" id="KW-1185">Reference proteome</keyword>
<dbReference type="OrthoDB" id="142482at2157"/>
<evidence type="ECO:0008006" key="3">
    <source>
        <dbReference type="Google" id="ProtNLM"/>
    </source>
</evidence>
<dbReference type="AlphaFoldDB" id="A0A062V4R4"/>
<organism evidence="1 2">
    <name type="scientific">Candidatus Methanoperedens nitratireducens</name>
    <dbReference type="NCBI Taxonomy" id="1392998"/>
    <lineage>
        <taxon>Archaea</taxon>
        <taxon>Methanobacteriati</taxon>
        <taxon>Methanobacteriota</taxon>
        <taxon>Stenosarchaea group</taxon>
        <taxon>Methanomicrobia</taxon>
        <taxon>Methanosarcinales</taxon>
        <taxon>ANME-2 cluster</taxon>
        <taxon>Candidatus Methanoperedentaceae</taxon>
        <taxon>Candidatus Methanoperedens</taxon>
    </lineage>
</organism>
<reference evidence="1 2" key="1">
    <citation type="journal article" date="2013" name="Nature">
        <title>Anaerobic oxidation of methane coupled to nitrate reduction in a novel archaeal lineage.</title>
        <authorList>
            <person name="Haroon M.F."/>
            <person name="Hu S."/>
            <person name="Shi Y."/>
            <person name="Imelfort M."/>
            <person name="Keller J."/>
            <person name="Hugenholtz P."/>
            <person name="Yuan Z."/>
            <person name="Tyson G.W."/>
        </authorList>
    </citation>
    <scope>NUCLEOTIDE SEQUENCE [LARGE SCALE GENOMIC DNA]</scope>
    <source>
        <strain evidence="1 2">ANME-2d</strain>
    </source>
</reference>
<gene>
    <name evidence="1" type="ORF">ANME2D_01728</name>
</gene>
<protein>
    <recommendedName>
        <fullName evidence="3">Tetratricopeptide repeat protein</fullName>
    </recommendedName>
</protein>
<evidence type="ECO:0000313" key="2">
    <source>
        <dbReference type="Proteomes" id="UP000027153"/>
    </source>
</evidence>
<name>A0A062V4R4_9EURY</name>